<protein>
    <submittedName>
        <fullName evidence="2">Uncharacterized protein</fullName>
    </submittedName>
</protein>
<accession>A0AAJ8E2T6</accession>
<feature type="region of interest" description="Disordered" evidence="1">
    <location>
        <begin position="107"/>
        <end position="138"/>
    </location>
</feature>
<dbReference type="AlphaFoldDB" id="A0AAJ8E2T6"/>
<evidence type="ECO:0000256" key="1">
    <source>
        <dbReference type="SAM" id="MobiDB-lite"/>
    </source>
</evidence>
<gene>
    <name evidence="2" type="ORF">An07g03650</name>
</gene>
<dbReference type="RefSeq" id="XP_059605345.1">
    <property type="nucleotide sequence ID" value="XM_059748360.1"/>
</dbReference>
<proteinExistence type="predicted"/>
<organism evidence="2">
    <name type="scientific">Aspergillus niger</name>
    <dbReference type="NCBI Taxonomy" id="5061"/>
    <lineage>
        <taxon>Eukaryota</taxon>
        <taxon>Fungi</taxon>
        <taxon>Dikarya</taxon>
        <taxon>Ascomycota</taxon>
        <taxon>Pezizomycotina</taxon>
        <taxon>Eurotiomycetes</taxon>
        <taxon>Eurotiomycetidae</taxon>
        <taxon>Eurotiales</taxon>
        <taxon>Aspergillaceae</taxon>
        <taxon>Aspergillus</taxon>
        <taxon>Aspergillus subgen. Circumdati</taxon>
    </lineage>
</organism>
<sequence>MSDCATVRGILIRTIEEVTRSGNGSSQAGWECLRLKSLTLAYKPHQDEKLTGSTGSSHARQDWANCGCGAKWTRMDSPRLKAEEIPISTQSPSNNIVAVRTPTGLQETHARASAWPPKRRAGTGHTIDAPKVTTDPQPEIHDSSYMIGTRCFNFLRLVAYPSTAPPGQFRAHHIAPRGCGLVLLALTAAQLFGFSWPVSTPFTGCDLPLDPPFHRWAMEGRPKRAEDAE</sequence>
<dbReference type="KEGG" id="ang:An07g03650"/>
<dbReference type="VEuPathDB" id="FungiDB:An07g03650"/>
<name>A0AAJ8E2T6_ASPNG</name>
<dbReference type="GeneID" id="84591343"/>
<evidence type="ECO:0000313" key="2">
    <source>
        <dbReference type="RefSeq" id="XP_059605345.1"/>
    </source>
</evidence>
<reference evidence="2" key="1">
    <citation type="submission" date="2025-02" db="EMBL/GenBank/DDBJ databases">
        <authorList>
            <consortium name="NCBI Genome Project"/>
        </authorList>
    </citation>
    <scope>NUCLEOTIDE SEQUENCE</scope>
</reference>
<reference evidence="2" key="2">
    <citation type="submission" date="2025-08" db="UniProtKB">
        <authorList>
            <consortium name="RefSeq"/>
        </authorList>
    </citation>
    <scope>IDENTIFICATION</scope>
</reference>